<proteinExistence type="predicted"/>
<organism evidence="2 3">
    <name type="scientific">Nocardioides agri</name>
    <dbReference type="NCBI Taxonomy" id="2682843"/>
    <lineage>
        <taxon>Bacteria</taxon>
        <taxon>Bacillati</taxon>
        <taxon>Actinomycetota</taxon>
        <taxon>Actinomycetes</taxon>
        <taxon>Propionibacteriales</taxon>
        <taxon>Nocardioidaceae</taxon>
        <taxon>Nocardioides</taxon>
    </lineage>
</organism>
<dbReference type="RefSeq" id="WP_157344151.1">
    <property type="nucleotide sequence ID" value="NZ_WSEK01000004.1"/>
</dbReference>
<dbReference type="EMBL" id="WSEK01000004">
    <property type="protein sequence ID" value="MVQ50943.1"/>
    <property type="molecule type" value="Genomic_DNA"/>
</dbReference>
<dbReference type="InterPro" id="IPR001509">
    <property type="entry name" value="Epimerase_deHydtase"/>
</dbReference>
<dbReference type="AlphaFoldDB" id="A0A6L6XW49"/>
<sequence>MKVLVTGGSGFLGTSVVAGLRAAGHDVVSTDLRPPAVVMDVTSAASVSSVIAAERPEVVVHLASIVTPGPDSTRELEHAVDVEGTRHVLDACVESGVRRVVISSSGAAYGYHADNPAWITEDQPVRGNEEFAYSHHKRLVEEMLPSYPSLEQVVLRIGTILGRSVDNQITALFERKRLLRIRGAESPFVFIWDEDVVAIIQQAVTGPVTGTFNVAGDGAVTITEIAALLEKPVLTIPEPLLRGALAVGSRLGLTAYGPEQTRFLQYRPVLSNERLKTVFGYTPTRTSREAFDEWRRARWSY</sequence>
<evidence type="ECO:0000259" key="1">
    <source>
        <dbReference type="Pfam" id="PF01370"/>
    </source>
</evidence>
<dbReference type="InterPro" id="IPR050177">
    <property type="entry name" value="Lipid_A_modif_metabolic_enz"/>
</dbReference>
<dbReference type="Proteomes" id="UP000473525">
    <property type="component" value="Unassembled WGS sequence"/>
</dbReference>
<gene>
    <name evidence="2" type="ORF">GON03_17285</name>
</gene>
<accession>A0A6L6XW49</accession>
<dbReference type="InterPro" id="IPR036291">
    <property type="entry name" value="NAD(P)-bd_dom_sf"/>
</dbReference>
<reference evidence="2 3" key="1">
    <citation type="submission" date="2019-12" db="EMBL/GenBank/DDBJ databases">
        <authorList>
            <person name="Huq M.A."/>
        </authorList>
    </citation>
    <scope>NUCLEOTIDE SEQUENCE [LARGE SCALE GENOMIC DNA]</scope>
    <source>
        <strain evidence="2 3">MAH-18</strain>
    </source>
</reference>
<dbReference type="SUPFAM" id="SSF51735">
    <property type="entry name" value="NAD(P)-binding Rossmann-fold domains"/>
    <property type="match status" value="1"/>
</dbReference>
<dbReference type="PANTHER" id="PTHR43245">
    <property type="entry name" value="BIFUNCTIONAL POLYMYXIN RESISTANCE PROTEIN ARNA"/>
    <property type="match status" value="1"/>
</dbReference>
<dbReference type="Gene3D" id="3.40.50.720">
    <property type="entry name" value="NAD(P)-binding Rossmann-like Domain"/>
    <property type="match status" value="1"/>
</dbReference>
<evidence type="ECO:0000313" key="2">
    <source>
        <dbReference type="EMBL" id="MVQ50943.1"/>
    </source>
</evidence>
<dbReference type="PANTHER" id="PTHR43245:SF52">
    <property type="entry name" value="NAD-DEPENDENT EPIMERASE_DEHYDRATASE"/>
    <property type="match status" value="1"/>
</dbReference>
<comment type="caution">
    <text evidence="2">The sequence shown here is derived from an EMBL/GenBank/DDBJ whole genome shotgun (WGS) entry which is preliminary data.</text>
</comment>
<keyword evidence="3" id="KW-1185">Reference proteome</keyword>
<protein>
    <submittedName>
        <fullName evidence="2">NAD-dependent epimerase/dehydratase family protein</fullName>
    </submittedName>
</protein>
<dbReference type="CDD" id="cd05240">
    <property type="entry name" value="UDP_G4E_3_SDR_e"/>
    <property type="match status" value="1"/>
</dbReference>
<evidence type="ECO:0000313" key="3">
    <source>
        <dbReference type="Proteomes" id="UP000473525"/>
    </source>
</evidence>
<feature type="domain" description="NAD-dependent epimerase/dehydratase" evidence="1">
    <location>
        <begin position="3"/>
        <end position="175"/>
    </location>
</feature>
<dbReference type="Pfam" id="PF01370">
    <property type="entry name" value="Epimerase"/>
    <property type="match status" value="1"/>
</dbReference>
<name>A0A6L6XW49_9ACTN</name>